<reference evidence="1" key="1">
    <citation type="submission" date="2014-11" db="EMBL/GenBank/DDBJ databases">
        <authorList>
            <person name="Amaro Gonzalez C."/>
        </authorList>
    </citation>
    <scope>NUCLEOTIDE SEQUENCE</scope>
</reference>
<accession>A0A0E9QLX8</accession>
<dbReference type="AlphaFoldDB" id="A0A0E9QLX8"/>
<name>A0A0E9QLX8_ANGAN</name>
<organism evidence="1">
    <name type="scientific">Anguilla anguilla</name>
    <name type="common">European freshwater eel</name>
    <name type="synonym">Muraena anguilla</name>
    <dbReference type="NCBI Taxonomy" id="7936"/>
    <lineage>
        <taxon>Eukaryota</taxon>
        <taxon>Metazoa</taxon>
        <taxon>Chordata</taxon>
        <taxon>Craniata</taxon>
        <taxon>Vertebrata</taxon>
        <taxon>Euteleostomi</taxon>
        <taxon>Actinopterygii</taxon>
        <taxon>Neopterygii</taxon>
        <taxon>Teleostei</taxon>
        <taxon>Anguilliformes</taxon>
        <taxon>Anguillidae</taxon>
        <taxon>Anguilla</taxon>
    </lineage>
</organism>
<proteinExistence type="predicted"/>
<evidence type="ECO:0000313" key="1">
    <source>
        <dbReference type="EMBL" id="JAH17819.1"/>
    </source>
</evidence>
<protein>
    <submittedName>
        <fullName evidence="1">Uncharacterized protein</fullName>
    </submittedName>
</protein>
<sequence length="47" mass="5475">MQLYRTNITESDTTLRFSVVVRCPFDVLCLAFPAVLCLSKREQSFIY</sequence>
<dbReference type="EMBL" id="GBXM01090758">
    <property type="protein sequence ID" value="JAH17819.1"/>
    <property type="molecule type" value="Transcribed_RNA"/>
</dbReference>
<reference evidence="1" key="2">
    <citation type="journal article" date="2015" name="Fish Shellfish Immunol.">
        <title>Early steps in the European eel (Anguilla anguilla)-Vibrio vulnificus interaction in the gills: Role of the RtxA13 toxin.</title>
        <authorList>
            <person name="Callol A."/>
            <person name="Pajuelo D."/>
            <person name="Ebbesson L."/>
            <person name="Teles M."/>
            <person name="MacKenzie S."/>
            <person name="Amaro C."/>
        </authorList>
    </citation>
    <scope>NUCLEOTIDE SEQUENCE</scope>
</reference>